<dbReference type="OrthoDB" id="5564966at2"/>
<protein>
    <submittedName>
        <fullName evidence="3">Universal stress protein A</fullName>
    </submittedName>
</protein>
<dbReference type="InterPro" id="IPR014729">
    <property type="entry name" value="Rossmann-like_a/b/a_fold"/>
</dbReference>
<comment type="caution">
    <text evidence="3">The sequence shown here is derived from an EMBL/GenBank/DDBJ whole genome shotgun (WGS) entry which is preliminary data.</text>
</comment>
<feature type="domain" description="UspA" evidence="2">
    <location>
        <begin position="1"/>
        <end position="137"/>
    </location>
</feature>
<reference evidence="3 4" key="1">
    <citation type="journal article" date="2014" name="Int. J. Syst. Evol. Microbiol.">
        <title>Complete genome sequence of Corynebacterium casei LMG S-19264T (=DSM 44701T), isolated from a smear-ripened cheese.</title>
        <authorList>
            <consortium name="US DOE Joint Genome Institute (JGI-PGF)"/>
            <person name="Walter F."/>
            <person name="Albersmeier A."/>
            <person name="Kalinowski J."/>
            <person name="Ruckert C."/>
        </authorList>
    </citation>
    <scope>NUCLEOTIDE SEQUENCE [LARGE SCALE GENOMIC DNA]</scope>
    <source>
        <strain evidence="3 4">CGMCC 1.7029</strain>
    </source>
</reference>
<dbReference type="PANTHER" id="PTHR46268">
    <property type="entry name" value="STRESS RESPONSE PROTEIN NHAX"/>
    <property type="match status" value="1"/>
</dbReference>
<dbReference type="RefSeq" id="WP_146287206.1">
    <property type="nucleotide sequence ID" value="NZ_BMLP01000006.1"/>
</dbReference>
<organism evidence="3 4">
    <name type="scientific">Gemmobacter aquaticus</name>
    <dbReference type="NCBI Taxonomy" id="490185"/>
    <lineage>
        <taxon>Bacteria</taxon>
        <taxon>Pseudomonadati</taxon>
        <taxon>Pseudomonadota</taxon>
        <taxon>Alphaproteobacteria</taxon>
        <taxon>Rhodobacterales</taxon>
        <taxon>Paracoccaceae</taxon>
        <taxon>Gemmobacter</taxon>
    </lineage>
</organism>
<dbReference type="Pfam" id="PF00582">
    <property type="entry name" value="Usp"/>
    <property type="match status" value="1"/>
</dbReference>
<dbReference type="Gene3D" id="3.40.50.620">
    <property type="entry name" value="HUPs"/>
    <property type="match status" value="1"/>
</dbReference>
<dbReference type="AlphaFoldDB" id="A0A917YM04"/>
<proteinExistence type="inferred from homology"/>
<evidence type="ECO:0000313" key="4">
    <source>
        <dbReference type="Proteomes" id="UP000598196"/>
    </source>
</evidence>
<dbReference type="PANTHER" id="PTHR46268:SF6">
    <property type="entry name" value="UNIVERSAL STRESS PROTEIN UP12"/>
    <property type="match status" value="1"/>
</dbReference>
<accession>A0A917YM04</accession>
<dbReference type="SUPFAM" id="SSF52402">
    <property type="entry name" value="Adenine nucleotide alpha hydrolases-like"/>
    <property type="match status" value="1"/>
</dbReference>
<dbReference type="CDD" id="cd00293">
    <property type="entry name" value="USP-like"/>
    <property type="match status" value="1"/>
</dbReference>
<sequence>MYRTILLAYDGTREGRLALREGAMLAKQFRSDVVLLAVVEASLTPVAVDIGVAYVPYDQSDEYQLILDEGSERLQKLGLAHKVKLQVGDPVSCIVKAAKDAHADLVVIGHHKTGWLSRWLHEPVVAALIESLECSVLSGRMEISDDELFGPIA</sequence>
<comment type="similarity">
    <text evidence="1">Belongs to the universal stress protein A family.</text>
</comment>
<evidence type="ECO:0000313" key="3">
    <source>
        <dbReference type="EMBL" id="GGO36049.1"/>
    </source>
</evidence>
<dbReference type="InterPro" id="IPR006016">
    <property type="entry name" value="UspA"/>
</dbReference>
<keyword evidence="4" id="KW-1185">Reference proteome</keyword>
<evidence type="ECO:0000259" key="2">
    <source>
        <dbReference type="Pfam" id="PF00582"/>
    </source>
</evidence>
<gene>
    <name evidence="3" type="ORF">GCM10010991_29360</name>
</gene>
<evidence type="ECO:0000256" key="1">
    <source>
        <dbReference type="ARBA" id="ARBA00008791"/>
    </source>
</evidence>
<dbReference type="EMBL" id="BMLP01000006">
    <property type="protein sequence ID" value="GGO36049.1"/>
    <property type="molecule type" value="Genomic_DNA"/>
</dbReference>
<dbReference type="Proteomes" id="UP000598196">
    <property type="component" value="Unassembled WGS sequence"/>
</dbReference>
<name>A0A917YM04_9RHOB</name>